<proteinExistence type="predicted"/>
<dbReference type="EMBL" id="JAHDYS010000002">
    <property type="protein sequence ID" value="MBT1070764.1"/>
    <property type="molecule type" value="Genomic_DNA"/>
</dbReference>
<dbReference type="Proteomes" id="UP000784128">
    <property type="component" value="Unassembled WGS sequence"/>
</dbReference>
<dbReference type="NCBIfam" id="NF007714">
    <property type="entry name" value="PRK10410.1-2"/>
    <property type="match status" value="1"/>
</dbReference>
<sequence length="114" mass="13489">METLTRNQKKDIRLIAKFVEVYCAGKHAAAERSNFMLPEGLGERALCPECTEFMKYAVTKRIKCPLEAEKPSCKHCRIHCYAAPQRQKVREIMAWSGRRLMMRGRLDYIWHYFF</sequence>
<evidence type="ECO:0000313" key="2">
    <source>
        <dbReference type="Proteomes" id="UP000784128"/>
    </source>
</evidence>
<evidence type="ECO:0000313" key="1">
    <source>
        <dbReference type="EMBL" id="MBT1070764.1"/>
    </source>
</evidence>
<keyword evidence="2" id="KW-1185">Reference proteome</keyword>
<protein>
    <submittedName>
        <fullName evidence="1">Nitrous oxide-stimulated promoter family protein</fullName>
    </submittedName>
</protein>
<organism evidence="1 2">
    <name type="scientific">Pelotalea chapellei</name>
    <dbReference type="NCBI Taxonomy" id="44671"/>
    <lineage>
        <taxon>Bacteria</taxon>
        <taxon>Pseudomonadati</taxon>
        <taxon>Thermodesulfobacteriota</taxon>
        <taxon>Desulfuromonadia</taxon>
        <taxon>Geobacterales</taxon>
        <taxon>Geobacteraceae</taxon>
        <taxon>Pelotalea</taxon>
    </lineage>
</organism>
<dbReference type="RefSeq" id="WP_214296474.1">
    <property type="nucleotide sequence ID" value="NZ_JAHDYS010000002.1"/>
</dbReference>
<name>A0ABS5U537_9BACT</name>
<comment type="caution">
    <text evidence="1">The sequence shown here is derived from an EMBL/GenBank/DDBJ whole genome shotgun (WGS) entry which is preliminary data.</text>
</comment>
<dbReference type="Pfam" id="PF11756">
    <property type="entry name" value="YgbA_NO"/>
    <property type="match status" value="1"/>
</dbReference>
<gene>
    <name evidence="1" type="ORF">KJB30_03110</name>
</gene>
<accession>A0ABS5U537</accession>
<reference evidence="1 2" key="1">
    <citation type="submission" date="2021-05" db="EMBL/GenBank/DDBJ databases">
        <title>The draft genome of Geobacter chapellei DSM 13688.</title>
        <authorList>
            <person name="Xu Z."/>
            <person name="Masuda Y."/>
            <person name="Itoh H."/>
            <person name="Senoo K."/>
        </authorList>
    </citation>
    <scope>NUCLEOTIDE SEQUENCE [LARGE SCALE GENOMIC DNA]</scope>
    <source>
        <strain evidence="1 2">DSM 13688</strain>
    </source>
</reference>
<dbReference type="InterPro" id="IPR020483">
    <property type="entry name" value="Uncharacterised_YgbA"/>
</dbReference>